<dbReference type="CDD" id="cd06259">
    <property type="entry name" value="YdcF-like"/>
    <property type="match status" value="1"/>
</dbReference>
<evidence type="ECO:0000259" key="1">
    <source>
        <dbReference type="Pfam" id="PF02698"/>
    </source>
</evidence>
<dbReference type="PANTHER" id="PTHR30336:SF4">
    <property type="entry name" value="ENVELOPE BIOGENESIS FACTOR ELYC"/>
    <property type="match status" value="1"/>
</dbReference>
<evidence type="ECO:0000313" key="3">
    <source>
        <dbReference type="Proteomes" id="UP000614272"/>
    </source>
</evidence>
<name>A0ABQ1RMS8_9ALTE</name>
<dbReference type="Pfam" id="PF02698">
    <property type="entry name" value="DUF218"/>
    <property type="match status" value="1"/>
</dbReference>
<gene>
    <name evidence="2" type="ORF">GCM10011357_32640</name>
</gene>
<dbReference type="InterPro" id="IPR014729">
    <property type="entry name" value="Rossmann-like_a/b/a_fold"/>
</dbReference>
<dbReference type="PANTHER" id="PTHR30336">
    <property type="entry name" value="INNER MEMBRANE PROTEIN, PROBABLE PERMEASE"/>
    <property type="match status" value="1"/>
</dbReference>
<keyword evidence="3" id="KW-1185">Reference proteome</keyword>
<feature type="domain" description="DUF218" evidence="1">
    <location>
        <begin position="44"/>
        <end position="202"/>
    </location>
</feature>
<protein>
    <submittedName>
        <fullName evidence="2">Membrane protein</fullName>
    </submittedName>
</protein>
<dbReference type="InterPro" id="IPR051599">
    <property type="entry name" value="Cell_Envelope_Assoc"/>
</dbReference>
<dbReference type="Gene3D" id="3.40.50.620">
    <property type="entry name" value="HUPs"/>
    <property type="match status" value="1"/>
</dbReference>
<dbReference type="InterPro" id="IPR003848">
    <property type="entry name" value="DUF218"/>
</dbReference>
<comment type="caution">
    <text evidence="2">The sequence shown here is derived from an EMBL/GenBank/DDBJ whole genome shotgun (WGS) entry which is preliminary data.</text>
</comment>
<proteinExistence type="predicted"/>
<evidence type="ECO:0000313" key="2">
    <source>
        <dbReference type="EMBL" id="GGD75112.1"/>
    </source>
</evidence>
<reference evidence="3" key="1">
    <citation type="journal article" date="2019" name="Int. J. Syst. Evol. Microbiol.">
        <title>The Global Catalogue of Microorganisms (GCM) 10K type strain sequencing project: providing services to taxonomists for standard genome sequencing and annotation.</title>
        <authorList>
            <consortium name="The Broad Institute Genomics Platform"/>
            <consortium name="The Broad Institute Genome Sequencing Center for Infectious Disease"/>
            <person name="Wu L."/>
            <person name="Ma J."/>
        </authorList>
    </citation>
    <scope>NUCLEOTIDE SEQUENCE [LARGE SCALE GENOMIC DNA]</scope>
    <source>
        <strain evidence="3">CGMCC 1.12923</strain>
    </source>
</reference>
<sequence>MISFFAFAFILWCSLPVTSNIMLKPIERSYPVVQAGASVLKQADAILVLGCRHYEDASLPFADRWHRCSLLRNLQAIQIHRYHEKPIYVSGGILKYRKNSEASANEAFFLAMGISPTDIISVPSGTNTEEEAIALSPFLKGKTVALVTSASHQIRAKYYLNQQHISVIPVPVEFLSTTGTDWGWPSTLGLERSHRAFYEWAGLTYQYLSQLAE</sequence>
<accession>A0ABQ1RMS8</accession>
<organism evidence="2 3">
    <name type="scientific">Lacimicrobium alkaliphilum</name>
    <dbReference type="NCBI Taxonomy" id="1526571"/>
    <lineage>
        <taxon>Bacteria</taxon>
        <taxon>Pseudomonadati</taxon>
        <taxon>Pseudomonadota</taxon>
        <taxon>Gammaproteobacteria</taxon>
        <taxon>Alteromonadales</taxon>
        <taxon>Alteromonadaceae</taxon>
        <taxon>Lacimicrobium</taxon>
    </lineage>
</organism>
<dbReference type="EMBL" id="BMGJ01000016">
    <property type="protein sequence ID" value="GGD75112.1"/>
    <property type="molecule type" value="Genomic_DNA"/>
</dbReference>
<dbReference type="Proteomes" id="UP000614272">
    <property type="component" value="Unassembled WGS sequence"/>
</dbReference>